<organism evidence="1 2">
    <name type="scientific">Cichorium intybus</name>
    <name type="common">Chicory</name>
    <dbReference type="NCBI Taxonomy" id="13427"/>
    <lineage>
        <taxon>Eukaryota</taxon>
        <taxon>Viridiplantae</taxon>
        <taxon>Streptophyta</taxon>
        <taxon>Embryophyta</taxon>
        <taxon>Tracheophyta</taxon>
        <taxon>Spermatophyta</taxon>
        <taxon>Magnoliopsida</taxon>
        <taxon>eudicotyledons</taxon>
        <taxon>Gunneridae</taxon>
        <taxon>Pentapetalae</taxon>
        <taxon>asterids</taxon>
        <taxon>campanulids</taxon>
        <taxon>Asterales</taxon>
        <taxon>Asteraceae</taxon>
        <taxon>Cichorioideae</taxon>
        <taxon>Cichorieae</taxon>
        <taxon>Cichoriinae</taxon>
        <taxon>Cichorium</taxon>
    </lineage>
</organism>
<accession>A0ACB9CYK2</accession>
<dbReference type="EMBL" id="CM042013">
    <property type="protein sequence ID" value="KAI3739167.1"/>
    <property type="molecule type" value="Genomic_DNA"/>
</dbReference>
<gene>
    <name evidence="1" type="ORF">L2E82_29564</name>
</gene>
<evidence type="ECO:0000313" key="2">
    <source>
        <dbReference type="Proteomes" id="UP001055811"/>
    </source>
</evidence>
<name>A0ACB9CYK2_CICIN</name>
<reference evidence="2" key="1">
    <citation type="journal article" date="2022" name="Mol. Ecol. Resour.">
        <title>The genomes of chicory, endive, great burdock and yacon provide insights into Asteraceae palaeo-polyploidization history and plant inulin production.</title>
        <authorList>
            <person name="Fan W."/>
            <person name="Wang S."/>
            <person name="Wang H."/>
            <person name="Wang A."/>
            <person name="Jiang F."/>
            <person name="Liu H."/>
            <person name="Zhao H."/>
            <person name="Xu D."/>
            <person name="Zhang Y."/>
        </authorList>
    </citation>
    <scope>NUCLEOTIDE SEQUENCE [LARGE SCALE GENOMIC DNA]</scope>
    <source>
        <strain evidence="2">cv. Punajuju</strain>
    </source>
</reference>
<sequence length="251" mass="27439">MVEGIVEDTVTSDGSDCEDDDANKGDEDIIAGMLGGVPDGDMEEEDVTLVDKNGDEDKIVGKLGAEVVCDVPVIAYVSSSQRLAPLTSMHPTIVCNKDRVPSTFMHADSVHEKKNSVSNVTVSGDHAHVKEKYSSDPTWSDVRNADHLHASQTVDYLSNKIQTKVPHEEAKKNKGNIPFAFQTLDPNISSIENITTPPFSRPREEPLTSGDFNTPFAFKTFDSNMSTLENDITPPISWPHEQPIPTSNIDC</sequence>
<keyword evidence="2" id="KW-1185">Reference proteome</keyword>
<dbReference type="Proteomes" id="UP001055811">
    <property type="component" value="Linkage Group LG05"/>
</dbReference>
<comment type="caution">
    <text evidence="1">The sequence shown here is derived from an EMBL/GenBank/DDBJ whole genome shotgun (WGS) entry which is preliminary data.</text>
</comment>
<protein>
    <submittedName>
        <fullName evidence="1">Uncharacterized protein</fullName>
    </submittedName>
</protein>
<proteinExistence type="predicted"/>
<evidence type="ECO:0000313" key="1">
    <source>
        <dbReference type="EMBL" id="KAI3739167.1"/>
    </source>
</evidence>
<reference evidence="1 2" key="2">
    <citation type="journal article" date="2022" name="Mol. Ecol. Resour.">
        <title>The genomes of chicory, endive, great burdock and yacon provide insights into Asteraceae paleo-polyploidization history and plant inulin production.</title>
        <authorList>
            <person name="Fan W."/>
            <person name="Wang S."/>
            <person name="Wang H."/>
            <person name="Wang A."/>
            <person name="Jiang F."/>
            <person name="Liu H."/>
            <person name="Zhao H."/>
            <person name="Xu D."/>
            <person name="Zhang Y."/>
        </authorList>
    </citation>
    <scope>NUCLEOTIDE SEQUENCE [LARGE SCALE GENOMIC DNA]</scope>
    <source>
        <strain evidence="2">cv. Punajuju</strain>
        <tissue evidence="1">Leaves</tissue>
    </source>
</reference>